<evidence type="ECO:0000256" key="1">
    <source>
        <dbReference type="SAM" id="Phobius"/>
    </source>
</evidence>
<dbReference type="RefSeq" id="WP_230742387.1">
    <property type="nucleotide sequence ID" value="NZ_PGCK01000009.1"/>
</dbReference>
<protein>
    <recommendedName>
        <fullName evidence="2">Flavodoxin domain-containing protein</fullName>
    </recommendedName>
</protein>
<feature type="domain" description="Flavodoxin" evidence="2">
    <location>
        <begin position="63"/>
        <end position="149"/>
    </location>
</feature>
<keyword evidence="1" id="KW-0812">Transmembrane</keyword>
<comment type="caution">
    <text evidence="3">The sequence shown here is derived from an EMBL/GenBank/DDBJ whole genome shotgun (WGS) entry which is preliminary data.</text>
</comment>
<name>A0AAP2RDD5_9EURY</name>
<proteinExistence type="predicted"/>
<accession>A0AAP2RDD5</accession>
<organism evidence="3 4">
    <name type="scientific">Methanooceanicella nereidis</name>
    <dbReference type="NCBI Taxonomy" id="2052831"/>
    <lineage>
        <taxon>Archaea</taxon>
        <taxon>Methanobacteriati</taxon>
        <taxon>Methanobacteriota</taxon>
        <taxon>Stenosarchaea group</taxon>
        <taxon>Methanomicrobia</taxon>
        <taxon>Methanocellales</taxon>
        <taxon>Methanocellaceae</taxon>
        <taxon>Methanooceanicella</taxon>
    </lineage>
</organism>
<dbReference type="Proteomes" id="UP001320159">
    <property type="component" value="Unassembled WGS sequence"/>
</dbReference>
<dbReference type="SUPFAM" id="SSF52218">
    <property type="entry name" value="Flavoproteins"/>
    <property type="match status" value="1"/>
</dbReference>
<dbReference type="Pfam" id="PF12724">
    <property type="entry name" value="Flavodoxin_5"/>
    <property type="match status" value="1"/>
</dbReference>
<reference evidence="3 4" key="1">
    <citation type="submission" date="2017-11" db="EMBL/GenBank/DDBJ databases">
        <title>Isolation and Characterization of Family Methanocellaceae Species from Potential Methane Hydrate Area Offshore Southwestern Taiwan.</title>
        <authorList>
            <person name="Zhang W.-L."/>
            <person name="Chen W.-C."/>
            <person name="Lai M.-C."/>
            <person name="Chen S.-C."/>
        </authorList>
    </citation>
    <scope>NUCLEOTIDE SEQUENCE [LARGE SCALE GENOMIC DNA]</scope>
    <source>
        <strain evidence="3 4">CWC-04</strain>
    </source>
</reference>
<dbReference type="EMBL" id="PGCK01000009">
    <property type="protein sequence ID" value="MCD1295531.1"/>
    <property type="molecule type" value="Genomic_DNA"/>
</dbReference>
<evidence type="ECO:0000313" key="4">
    <source>
        <dbReference type="Proteomes" id="UP001320159"/>
    </source>
</evidence>
<evidence type="ECO:0000259" key="2">
    <source>
        <dbReference type="Pfam" id="PF12724"/>
    </source>
</evidence>
<keyword evidence="4" id="KW-1185">Reference proteome</keyword>
<keyword evidence="1" id="KW-0472">Membrane</keyword>
<dbReference type="InterPro" id="IPR026816">
    <property type="entry name" value="Flavodoxin_dom"/>
</dbReference>
<feature type="transmembrane region" description="Helical" evidence="1">
    <location>
        <begin position="6"/>
        <end position="30"/>
    </location>
</feature>
<dbReference type="InterPro" id="IPR029039">
    <property type="entry name" value="Flavoprotein-like_sf"/>
</dbReference>
<evidence type="ECO:0000313" key="3">
    <source>
        <dbReference type="EMBL" id="MCD1295531.1"/>
    </source>
</evidence>
<dbReference type="Gene3D" id="3.40.50.360">
    <property type="match status" value="1"/>
</dbReference>
<sequence>MDIKKILLAAGSVLILAVVAVFAVLGFVIFDVMSYTATGSETINPAGDVTGKALVVYDPGISGSAKNIAETVANDLKSNGYVVDLSGIRSQTAADQSGYDVIVVGGPIYAGNASSAVREYLASMKPSENAKIGVFATGSVSISDAGQLQKEAAPLPDDSPIMIDAVVKLIPQDDTDSKCAVFVTTLLQ</sequence>
<keyword evidence="1" id="KW-1133">Transmembrane helix</keyword>
<gene>
    <name evidence="3" type="ORF">CUJ83_11025</name>
</gene>
<dbReference type="AlphaFoldDB" id="A0AAP2RDD5"/>